<accession>A0A7S7SIU6</accession>
<dbReference type="Pfam" id="PF08811">
    <property type="entry name" value="DUF1800"/>
    <property type="match status" value="1"/>
</dbReference>
<dbReference type="Proteomes" id="UP000593892">
    <property type="component" value="Chromosome"/>
</dbReference>
<name>A0A7S7SIU6_PALFE</name>
<dbReference type="EMBL" id="CP063849">
    <property type="protein sequence ID" value="QOY85836.1"/>
    <property type="molecule type" value="Genomic_DNA"/>
</dbReference>
<sequence>MRRVLFLLAIPLIAAAPHLTEEQRTEHLLARATFGARPGDVEKVRQLGWKKWLDLQLHPERIQEDPQLEEKLQPLESLRMSSEELARTYPRPNQKKISRRRTLRVRPGLLGRASAWRKQQHNSVGTIYWRWGRRE</sequence>
<reference evidence="1 2" key="1">
    <citation type="submission" date="2020-10" db="EMBL/GenBank/DDBJ databases">
        <title>Complete genome sequence of Paludibaculum fermentans P105T, a facultatively anaerobic acidobacterium capable of dissimilatory Fe(III) reduction.</title>
        <authorList>
            <person name="Dedysh S.N."/>
            <person name="Beletsky A.V."/>
            <person name="Kulichevskaya I.S."/>
            <person name="Mardanov A.V."/>
            <person name="Ravin N.V."/>
        </authorList>
    </citation>
    <scope>NUCLEOTIDE SEQUENCE [LARGE SCALE GENOMIC DNA]</scope>
    <source>
        <strain evidence="1 2">P105</strain>
    </source>
</reference>
<organism evidence="1 2">
    <name type="scientific">Paludibaculum fermentans</name>
    <dbReference type="NCBI Taxonomy" id="1473598"/>
    <lineage>
        <taxon>Bacteria</taxon>
        <taxon>Pseudomonadati</taxon>
        <taxon>Acidobacteriota</taxon>
        <taxon>Terriglobia</taxon>
        <taxon>Bryobacterales</taxon>
        <taxon>Bryobacteraceae</taxon>
        <taxon>Paludibaculum</taxon>
    </lineage>
</organism>
<evidence type="ECO:0000313" key="2">
    <source>
        <dbReference type="Proteomes" id="UP000593892"/>
    </source>
</evidence>
<keyword evidence="2" id="KW-1185">Reference proteome</keyword>
<dbReference type="AlphaFoldDB" id="A0A7S7SIU6"/>
<dbReference type="KEGG" id="pfer:IRI77_23845"/>
<evidence type="ECO:0000313" key="1">
    <source>
        <dbReference type="EMBL" id="QOY85836.1"/>
    </source>
</evidence>
<dbReference type="InterPro" id="IPR014917">
    <property type="entry name" value="DUF1800"/>
</dbReference>
<proteinExistence type="predicted"/>
<protein>
    <submittedName>
        <fullName evidence="1">DUF1800 family protein</fullName>
    </submittedName>
</protein>
<dbReference type="RefSeq" id="WP_194447506.1">
    <property type="nucleotide sequence ID" value="NZ_CP063849.1"/>
</dbReference>
<gene>
    <name evidence="1" type="ORF">IRI77_23845</name>
</gene>